<keyword evidence="1" id="KW-0812">Transmembrane</keyword>
<reference evidence="3" key="2">
    <citation type="submission" date="2020-09" db="EMBL/GenBank/DDBJ databases">
        <authorList>
            <person name="Sun Q."/>
            <person name="Ohkuma M."/>
        </authorList>
    </citation>
    <scope>NUCLEOTIDE SEQUENCE</scope>
    <source>
        <strain evidence="3">JCM 11219</strain>
    </source>
</reference>
<sequence length="167" mass="19600">MEIALEAGYAGELELLREQFTILISLYHFLNNKRLSKIEEEYEALVETENRIYRKLMELNVLDVAVYESTRRVIEYGQRRMRITDLYAKVRDALVSINRELDVKYQLAENKKLERLEYILLVLTAVQAVEASLNIPKVVSLQLELIMVIFLTAVSVFIYIIITRMRP</sequence>
<evidence type="ECO:0000313" key="5">
    <source>
        <dbReference type="Proteomes" id="UP001060771"/>
    </source>
</evidence>
<gene>
    <name evidence="3" type="ORF">GCM10007112_10190</name>
    <name evidence="2" type="ORF">Vsou_15010</name>
</gene>
<organism evidence="3 4">
    <name type="scientific">Vulcanisaeta souniana JCM 11219</name>
    <dbReference type="NCBI Taxonomy" id="1293586"/>
    <lineage>
        <taxon>Archaea</taxon>
        <taxon>Thermoproteota</taxon>
        <taxon>Thermoprotei</taxon>
        <taxon>Thermoproteales</taxon>
        <taxon>Thermoproteaceae</taxon>
        <taxon>Vulcanisaeta</taxon>
    </lineage>
</organism>
<dbReference type="Proteomes" id="UP001060771">
    <property type="component" value="Chromosome"/>
</dbReference>
<protein>
    <submittedName>
        <fullName evidence="3">Uncharacterized protein</fullName>
    </submittedName>
</protein>
<evidence type="ECO:0000313" key="2">
    <source>
        <dbReference type="EMBL" id="BDR92408.1"/>
    </source>
</evidence>
<evidence type="ECO:0000313" key="4">
    <source>
        <dbReference type="Proteomes" id="UP000657075"/>
    </source>
</evidence>
<reference evidence="5" key="3">
    <citation type="submission" date="2022-09" db="EMBL/GenBank/DDBJ databases">
        <title>Complete genome sequence of Vulcanisaeta souniana.</title>
        <authorList>
            <person name="Kato S."/>
            <person name="Itoh T."/>
            <person name="Ohkuma M."/>
        </authorList>
    </citation>
    <scope>NUCLEOTIDE SEQUENCE [LARGE SCALE GENOMIC DNA]</scope>
    <source>
        <strain evidence="5">JCM 11219</strain>
    </source>
</reference>
<evidence type="ECO:0000313" key="3">
    <source>
        <dbReference type="EMBL" id="GGI75363.1"/>
    </source>
</evidence>
<keyword evidence="1" id="KW-0472">Membrane</keyword>
<dbReference type="EMBL" id="BMNM01000003">
    <property type="protein sequence ID" value="GGI75363.1"/>
    <property type="molecule type" value="Genomic_DNA"/>
</dbReference>
<keyword evidence="1" id="KW-1133">Transmembrane helix</keyword>
<reference evidence="2" key="4">
    <citation type="journal article" date="2023" name="Microbiol. Resour. Announc.">
        <title>Complete Genome Sequence of Vulcanisaeta souniana Strain IC-059, a Hyperthermophilic Archaeon Isolated from Hot Spring Water in Japan.</title>
        <authorList>
            <person name="Kato S."/>
            <person name="Itoh T."/>
            <person name="Wu L."/>
            <person name="Ma J."/>
            <person name="Ohkuma M."/>
        </authorList>
    </citation>
    <scope>NUCLEOTIDE SEQUENCE</scope>
    <source>
        <strain evidence="2">JCM 11219</strain>
    </source>
</reference>
<accession>A0A830EGW0</accession>
<keyword evidence="5" id="KW-1185">Reference proteome</keyword>
<name>A0A830EGW0_9CREN</name>
<proteinExistence type="predicted"/>
<reference evidence="3" key="1">
    <citation type="journal article" date="2014" name="Int. J. Syst. Evol. Microbiol.">
        <title>Complete genome sequence of Corynebacterium casei LMG S-19264T (=DSM 44701T), isolated from a smear-ripened cheese.</title>
        <authorList>
            <consortium name="US DOE Joint Genome Institute (JGI-PGF)"/>
            <person name="Walter F."/>
            <person name="Albersmeier A."/>
            <person name="Kalinowski J."/>
            <person name="Ruckert C."/>
        </authorList>
    </citation>
    <scope>NUCLEOTIDE SEQUENCE</scope>
    <source>
        <strain evidence="3">JCM 11219</strain>
    </source>
</reference>
<dbReference type="AlphaFoldDB" id="A0A830EGW0"/>
<dbReference type="Proteomes" id="UP000657075">
    <property type="component" value="Unassembled WGS sequence"/>
</dbReference>
<feature type="transmembrane region" description="Helical" evidence="1">
    <location>
        <begin position="141"/>
        <end position="162"/>
    </location>
</feature>
<dbReference type="EMBL" id="AP026830">
    <property type="protein sequence ID" value="BDR92408.1"/>
    <property type="molecule type" value="Genomic_DNA"/>
</dbReference>
<evidence type="ECO:0000256" key="1">
    <source>
        <dbReference type="SAM" id="Phobius"/>
    </source>
</evidence>